<protein>
    <recommendedName>
        <fullName evidence="1">Calcineurin-like phosphoesterase domain-containing protein</fullName>
    </recommendedName>
</protein>
<name>A0A0C2D9E6_9BACT</name>
<dbReference type="AlphaFoldDB" id="A0A0C2D9E6"/>
<proteinExistence type="predicted"/>
<feature type="domain" description="Calcineurin-like phosphoesterase" evidence="1">
    <location>
        <begin position="6"/>
        <end position="177"/>
    </location>
</feature>
<reference evidence="2 3" key="1">
    <citation type="submission" date="2014-12" db="EMBL/GenBank/DDBJ databases">
        <title>Genome assembly of Enhygromyxa salina DSM 15201.</title>
        <authorList>
            <person name="Sharma G."/>
            <person name="Subramanian S."/>
        </authorList>
    </citation>
    <scope>NUCLEOTIDE SEQUENCE [LARGE SCALE GENOMIC DNA]</scope>
    <source>
        <strain evidence="2 3">DSM 15201</strain>
    </source>
</reference>
<dbReference type="Pfam" id="PF00149">
    <property type="entry name" value="Metallophos"/>
    <property type="match status" value="1"/>
</dbReference>
<dbReference type="Gene3D" id="3.60.21.10">
    <property type="match status" value="1"/>
</dbReference>
<accession>A0A0C2D9E6</accession>
<dbReference type="EMBL" id="JMCC02000034">
    <property type="protein sequence ID" value="KIG16617.1"/>
    <property type="molecule type" value="Genomic_DNA"/>
</dbReference>
<dbReference type="SUPFAM" id="SSF56300">
    <property type="entry name" value="Metallo-dependent phosphatases"/>
    <property type="match status" value="1"/>
</dbReference>
<dbReference type="InterPro" id="IPR051693">
    <property type="entry name" value="UPF0046_metallophosphoest"/>
</dbReference>
<dbReference type="CDD" id="cd07379">
    <property type="entry name" value="MPP_239FB"/>
    <property type="match status" value="1"/>
</dbReference>
<dbReference type="InterPro" id="IPR004843">
    <property type="entry name" value="Calcineurin-like_PHP"/>
</dbReference>
<evidence type="ECO:0000259" key="1">
    <source>
        <dbReference type="Pfam" id="PF00149"/>
    </source>
</evidence>
<gene>
    <name evidence="2" type="ORF">DB30_04236</name>
</gene>
<dbReference type="Proteomes" id="UP000031599">
    <property type="component" value="Unassembled WGS sequence"/>
</dbReference>
<dbReference type="InterPro" id="IPR029052">
    <property type="entry name" value="Metallo-depent_PP-like"/>
</dbReference>
<organism evidence="2 3">
    <name type="scientific">Enhygromyxa salina</name>
    <dbReference type="NCBI Taxonomy" id="215803"/>
    <lineage>
        <taxon>Bacteria</taxon>
        <taxon>Pseudomonadati</taxon>
        <taxon>Myxococcota</taxon>
        <taxon>Polyangia</taxon>
        <taxon>Nannocystales</taxon>
        <taxon>Nannocystaceae</taxon>
        <taxon>Enhygromyxa</taxon>
    </lineage>
</organism>
<comment type="caution">
    <text evidence="2">The sequence shown here is derived from an EMBL/GenBank/DDBJ whole genome shotgun (WGS) entry which is preliminary data.</text>
</comment>
<sequence length="224" mass="24754">MSDMTRLVFISDTHGFHDIAVPAGDVLIHAGDGCSRGTLDEAQRWGAFLGAQPHRRKLAIVGNHDRIFESDLELARQALPASVTFLHDSACELEGVRYWGAPWQPWFLSWAFNLQRGPELAQKWALIPNDTDVLVTHGPPLGILDRTDGDLEVGCEDLLQAIQRVRPRIHAFGHIHEGYGVAEHEGTMFINASTCTLRYRPTNAPIVVDLPSDRARPPLLISGG</sequence>
<dbReference type="GO" id="GO:0016787">
    <property type="term" value="F:hydrolase activity"/>
    <property type="evidence" value="ECO:0007669"/>
    <property type="project" value="InterPro"/>
</dbReference>
<dbReference type="PANTHER" id="PTHR12905">
    <property type="entry name" value="METALLOPHOSPHOESTERASE"/>
    <property type="match status" value="1"/>
</dbReference>
<dbReference type="PANTHER" id="PTHR12905:SF0">
    <property type="entry name" value="CALCINEURIN-LIKE PHOSPHOESTERASE DOMAIN-CONTAINING PROTEIN"/>
    <property type="match status" value="1"/>
</dbReference>
<evidence type="ECO:0000313" key="2">
    <source>
        <dbReference type="EMBL" id="KIG16617.1"/>
    </source>
</evidence>
<evidence type="ECO:0000313" key="3">
    <source>
        <dbReference type="Proteomes" id="UP000031599"/>
    </source>
</evidence>